<reference evidence="4 5" key="1">
    <citation type="submission" date="2019-04" db="EMBL/GenBank/DDBJ databases">
        <title>Chromosome genome assembly for Takifugu flavidus.</title>
        <authorList>
            <person name="Xiao S."/>
        </authorList>
    </citation>
    <scope>NUCLEOTIDE SEQUENCE [LARGE SCALE GENOMIC DNA]</scope>
    <source>
        <strain evidence="4">HTHZ2018</strain>
        <tissue evidence="4">Muscle</tissue>
    </source>
</reference>
<dbReference type="Proteomes" id="UP000324091">
    <property type="component" value="Chromosome 1"/>
</dbReference>
<dbReference type="SUPFAM" id="SSF55060">
    <property type="entry name" value="GHMP Kinase, C-terminal domain"/>
    <property type="match status" value="1"/>
</dbReference>
<proteinExistence type="predicted"/>
<keyword evidence="1" id="KW-0547">Nucleotide-binding</keyword>
<evidence type="ECO:0000313" key="5">
    <source>
        <dbReference type="Proteomes" id="UP000324091"/>
    </source>
</evidence>
<evidence type="ECO:0000256" key="1">
    <source>
        <dbReference type="ARBA" id="ARBA00022741"/>
    </source>
</evidence>
<dbReference type="SUPFAM" id="SSF54211">
    <property type="entry name" value="Ribosomal protein S5 domain 2-like"/>
    <property type="match status" value="1"/>
</dbReference>
<dbReference type="InterPro" id="IPR053034">
    <property type="entry name" value="Glucuronokinase-like"/>
</dbReference>
<keyword evidence="2" id="KW-0067">ATP-binding</keyword>
<dbReference type="EMBL" id="RHFK02000001">
    <property type="protein sequence ID" value="TWW81991.1"/>
    <property type="molecule type" value="Genomic_DNA"/>
</dbReference>
<dbReference type="InterPro" id="IPR006204">
    <property type="entry name" value="GHMP_kinase_N_dom"/>
</dbReference>
<protein>
    <recommendedName>
        <fullName evidence="3">GHMP kinase N-terminal domain-containing protein</fullName>
    </recommendedName>
</protein>
<keyword evidence="5" id="KW-1185">Reference proteome</keyword>
<dbReference type="AlphaFoldDB" id="A0A5C6PT45"/>
<dbReference type="GO" id="GO:0047940">
    <property type="term" value="F:glucuronokinase activity"/>
    <property type="evidence" value="ECO:0007669"/>
    <property type="project" value="TreeGrafter"/>
</dbReference>
<comment type="caution">
    <text evidence="4">The sequence shown here is derived from an EMBL/GenBank/DDBJ whole genome shotgun (WGS) entry which is preliminary data.</text>
</comment>
<dbReference type="PANTHER" id="PTHR38710:SF1">
    <property type="entry name" value="WITH PUTATIVE URIDYL PYROPHOSPHORYLASE-RELATED"/>
    <property type="match status" value="1"/>
</dbReference>
<sequence length="332" mass="37606">MSSGSSQLAGETSLTDDPPSLFALTKQNFMLRYDTNIPRQVGLAGSSAIVLATLKCLMKFYNITDNDLPKPIRANFILNVETDELFITAGLQDRVVQVYEGLVYMDFSRTLMDEHGYGSYVSMDMGALPPFWLAYLSDPSDSGRIHSNIRQRWLSGEPLVVEAMRTFAELTDQARVALENRDWTTLAQLMDQNFELRRTVYTDECLGPGNLKMVRLAKKITRFLEKPEGGLTASRLASVVFYCSRRNSLSHLSDFLSLHPPTARRSLGQFWEWLVNHRQLEVFGMKLPSGFQLIGQVGLPDYTKWLTHYSTKKQDHPGRAPICYDLAQSCNK</sequence>
<dbReference type="InterPro" id="IPR036554">
    <property type="entry name" value="GHMP_kinase_C_sf"/>
</dbReference>
<evidence type="ECO:0000259" key="3">
    <source>
        <dbReference type="Pfam" id="PF00288"/>
    </source>
</evidence>
<feature type="domain" description="GHMP kinase N-terminal" evidence="3">
    <location>
        <begin position="27"/>
        <end position="101"/>
    </location>
</feature>
<gene>
    <name evidence="4" type="ORF">D4764_01G0018060</name>
</gene>
<accession>A0A5C6PT45</accession>
<organism evidence="4 5">
    <name type="scientific">Takifugu flavidus</name>
    <name type="common">sansaifugu</name>
    <dbReference type="NCBI Taxonomy" id="433684"/>
    <lineage>
        <taxon>Eukaryota</taxon>
        <taxon>Metazoa</taxon>
        <taxon>Chordata</taxon>
        <taxon>Craniata</taxon>
        <taxon>Vertebrata</taxon>
        <taxon>Euteleostomi</taxon>
        <taxon>Actinopterygii</taxon>
        <taxon>Neopterygii</taxon>
        <taxon>Teleostei</taxon>
        <taxon>Neoteleostei</taxon>
        <taxon>Acanthomorphata</taxon>
        <taxon>Eupercaria</taxon>
        <taxon>Tetraodontiformes</taxon>
        <taxon>Tetradontoidea</taxon>
        <taxon>Tetraodontidae</taxon>
        <taxon>Takifugu</taxon>
    </lineage>
</organism>
<dbReference type="GO" id="GO:0005524">
    <property type="term" value="F:ATP binding"/>
    <property type="evidence" value="ECO:0007669"/>
    <property type="project" value="UniProtKB-KW"/>
</dbReference>
<dbReference type="Gene3D" id="3.30.230.120">
    <property type="match status" value="1"/>
</dbReference>
<dbReference type="PANTHER" id="PTHR38710">
    <property type="entry name" value="WITH PUTATIVE URIDYL PYROPHOSPHORYLASE-RELATED"/>
    <property type="match status" value="1"/>
</dbReference>
<dbReference type="InterPro" id="IPR020568">
    <property type="entry name" value="Ribosomal_Su5_D2-typ_SF"/>
</dbReference>
<dbReference type="Pfam" id="PF00288">
    <property type="entry name" value="GHMP_kinases_N"/>
    <property type="match status" value="1"/>
</dbReference>
<name>A0A5C6PT45_9TELE</name>
<evidence type="ECO:0000313" key="4">
    <source>
        <dbReference type="EMBL" id="TWW81991.1"/>
    </source>
</evidence>
<evidence type="ECO:0000256" key="2">
    <source>
        <dbReference type="ARBA" id="ARBA00022840"/>
    </source>
</evidence>